<comment type="function">
    <text evidence="1">Part of the tripartite ATP-independent periplasmic (TRAP) transport system.</text>
</comment>
<dbReference type="PANTHER" id="PTHR43849:SF2">
    <property type="entry name" value="BLL3936 PROTEIN"/>
    <property type="match status" value="1"/>
</dbReference>
<reference evidence="5" key="1">
    <citation type="journal article" date="2019" name="Int. J. Syst. Evol. Microbiol.">
        <title>The Global Catalogue of Microorganisms (GCM) 10K type strain sequencing project: providing services to taxonomists for standard genome sequencing and annotation.</title>
        <authorList>
            <consortium name="The Broad Institute Genomics Platform"/>
            <consortium name="The Broad Institute Genome Sequencing Center for Infectious Disease"/>
            <person name="Wu L."/>
            <person name="Ma J."/>
        </authorList>
    </citation>
    <scope>NUCLEOTIDE SEQUENCE [LARGE SCALE GENOMIC DNA]</scope>
    <source>
        <strain evidence="5">KCTC 42182</strain>
    </source>
</reference>
<feature type="domain" description="TRAP C4-dicarboxylate transport system permease DctM subunit" evidence="3">
    <location>
        <begin position="116"/>
        <end position="552"/>
    </location>
</feature>
<feature type="transmembrane region" description="Helical" evidence="2">
    <location>
        <begin position="293"/>
        <end position="315"/>
    </location>
</feature>
<feature type="transmembrane region" description="Helical" evidence="2">
    <location>
        <begin position="12"/>
        <end position="30"/>
    </location>
</feature>
<feature type="transmembrane region" description="Helical" evidence="2">
    <location>
        <begin position="591"/>
        <end position="624"/>
    </location>
</feature>
<feature type="transmembrane region" description="Helical" evidence="2">
    <location>
        <begin position="132"/>
        <end position="152"/>
    </location>
</feature>
<keyword evidence="5" id="KW-1185">Reference proteome</keyword>
<comment type="caution">
    <text evidence="4">The sequence shown here is derived from an EMBL/GenBank/DDBJ whole genome shotgun (WGS) entry which is preliminary data.</text>
</comment>
<feature type="transmembrane region" description="Helical" evidence="2">
    <location>
        <begin position="45"/>
        <end position="63"/>
    </location>
</feature>
<evidence type="ECO:0000256" key="2">
    <source>
        <dbReference type="SAM" id="Phobius"/>
    </source>
</evidence>
<dbReference type="Pfam" id="PF06808">
    <property type="entry name" value="DctM"/>
    <property type="match status" value="1"/>
</dbReference>
<feature type="transmembrane region" description="Helical" evidence="2">
    <location>
        <begin position="172"/>
        <end position="190"/>
    </location>
</feature>
<feature type="transmembrane region" description="Helical" evidence="2">
    <location>
        <begin position="344"/>
        <end position="361"/>
    </location>
</feature>
<sequence>MPSKPAPALLRAMSWALQTLVIALVVMWVIDVPGMLDLGIYTEQFIAATLGGSLALVFLLFPLKREGGGLAWRLSDYACAAIAAAACWYLAIFYPALVDELVYLPPIGLAIGTALVLLILEATRRVAGPTLVIVITVLVAYALLGHLLPGAFATRPVSLGRLVVYLGIDTNAVLGTPLQVAIIVVVPFILMGQILARSGGGDFFTDLSLALMGRMRGGAAKIAVFGSALFGMVSGSAVANVAGVGSITIPLMARAGFRPALAASVEAVGSTGGQLMPPVMGAAAFLMAEYLQISYGEVMLAAITPALLYYAALFIQVDLEARRLDIAALPADQIPSLRATLKKGWHFPIPFIVLILGLTRWNLQAEYTALLAAGILLVTGMLFGYGGKRLSPRAALVAVISTGSATLDVVVITAAAGLVIGALNITGLSFGLTLQLLSASGNNLYVLLGVTAMVAVVLGMGMPTVGVYVILATLAAPALVEAGISAIQAHMFVMYFGMLSMITPPVALAAFAAANIAGTDPWKTGWLAVKTGWAAFVLPFLFALSPSLLLIGPTESVVLSVVTALGGVFFGSVAVVGFLTRPLGAASRWLFALAGLGLLVPVDMLPGAALLNIVAAGLAGLLLLREIRAGRQAVGTA</sequence>
<evidence type="ECO:0000256" key="1">
    <source>
        <dbReference type="RuleBase" id="RU369079"/>
    </source>
</evidence>
<dbReference type="PANTHER" id="PTHR43849">
    <property type="entry name" value="BLL3936 PROTEIN"/>
    <property type="match status" value="1"/>
</dbReference>
<keyword evidence="2" id="KW-0472">Membrane</keyword>
<feature type="transmembrane region" description="Helical" evidence="2">
    <location>
        <begin position="367"/>
        <end position="385"/>
    </location>
</feature>
<keyword evidence="2" id="KW-0812">Transmembrane</keyword>
<keyword evidence="1" id="KW-0997">Cell inner membrane</keyword>
<feature type="transmembrane region" description="Helical" evidence="2">
    <location>
        <begin position="492"/>
        <end position="513"/>
    </location>
</feature>
<accession>A0ABV7VEL0</accession>
<keyword evidence="1" id="KW-1003">Cell membrane</keyword>
<feature type="transmembrane region" description="Helical" evidence="2">
    <location>
        <begin position="533"/>
        <end position="551"/>
    </location>
</feature>
<dbReference type="InterPro" id="IPR011853">
    <property type="entry name" value="TRAP_DctM-Dct_fused"/>
</dbReference>
<gene>
    <name evidence="4" type="ORF">ACFOOQ_08005</name>
</gene>
<evidence type="ECO:0000313" key="5">
    <source>
        <dbReference type="Proteomes" id="UP001595711"/>
    </source>
</evidence>
<evidence type="ECO:0000313" key="4">
    <source>
        <dbReference type="EMBL" id="MFC3675482.1"/>
    </source>
</evidence>
<organism evidence="4 5">
    <name type="scientific">Ferrovibrio xuzhouensis</name>
    <dbReference type="NCBI Taxonomy" id="1576914"/>
    <lineage>
        <taxon>Bacteria</taxon>
        <taxon>Pseudomonadati</taxon>
        <taxon>Pseudomonadota</taxon>
        <taxon>Alphaproteobacteria</taxon>
        <taxon>Rhodospirillales</taxon>
        <taxon>Rhodospirillaceae</taxon>
        <taxon>Ferrovibrio</taxon>
    </lineage>
</organism>
<feature type="transmembrane region" description="Helical" evidence="2">
    <location>
        <begin position="397"/>
        <end position="425"/>
    </location>
</feature>
<name>A0ABV7VEL0_9PROT</name>
<protein>
    <submittedName>
        <fullName evidence="4">TRAP transporter permease</fullName>
    </submittedName>
</protein>
<proteinExistence type="predicted"/>
<feature type="transmembrane region" description="Helical" evidence="2">
    <location>
        <begin position="445"/>
        <end position="471"/>
    </location>
</feature>
<evidence type="ECO:0000259" key="3">
    <source>
        <dbReference type="Pfam" id="PF06808"/>
    </source>
</evidence>
<feature type="transmembrane region" description="Helical" evidence="2">
    <location>
        <begin position="222"/>
        <end position="249"/>
    </location>
</feature>
<comment type="subcellular location">
    <subcellularLocation>
        <location evidence="1">Cell inner membrane</location>
        <topology evidence="1">Multi-pass membrane protein</topology>
    </subcellularLocation>
</comment>
<dbReference type="Proteomes" id="UP001595711">
    <property type="component" value="Unassembled WGS sequence"/>
</dbReference>
<dbReference type="EMBL" id="JBHRYJ010000001">
    <property type="protein sequence ID" value="MFC3675482.1"/>
    <property type="molecule type" value="Genomic_DNA"/>
</dbReference>
<keyword evidence="2" id="KW-1133">Transmembrane helix</keyword>
<dbReference type="NCBIfam" id="TIGR02123">
    <property type="entry name" value="TRAP_fused"/>
    <property type="match status" value="1"/>
</dbReference>
<keyword evidence="1" id="KW-0813">Transport</keyword>
<dbReference type="InterPro" id="IPR010656">
    <property type="entry name" value="DctM"/>
</dbReference>
<feature type="transmembrane region" description="Helical" evidence="2">
    <location>
        <begin position="75"/>
        <end position="97"/>
    </location>
</feature>
<dbReference type="RefSeq" id="WP_379724144.1">
    <property type="nucleotide sequence ID" value="NZ_JBHRYJ010000001.1"/>
</dbReference>
<feature type="transmembrane region" description="Helical" evidence="2">
    <location>
        <begin position="103"/>
        <end position="120"/>
    </location>
</feature>
<feature type="transmembrane region" description="Helical" evidence="2">
    <location>
        <begin position="558"/>
        <end position="579"/>
    </location>
</feature>